<evidence type="ECO:0000313" key="2">
    <source>
        <dbReference type="Proteomes" id="UP000246464"/>
    </source>
</evidence>
<reference evidence="1 2" key="1">
    <citation type="submission" date="2017-12" db="EMBL/GenBank/DDBJ databases">
        <title>Integrating genomic resources of turbot (Scophthalmus maximus) in depth evaluation of genetic and physical mapping variation across individuals.</title>
        <authorList>
            <person name="Martinez P."/>
        </authorList>
    </citation>
    <scope>NUCLEOTIDE SEQUENCE [LARGE SCALE GENOMIC DNA]</scope>
</reference>
<dbReference type="AlphaFoldDB" id="A0A2U9CP07"/>
<organism evidence="1 2">
    <name type="scientific">Scophthalmus maximus</name>
    <name type="common">Turbot</name>
    <name type="synonym">Psetta maxima</name>
    <dbReference type="NCBI Taxonomy" id="52904"/>
    <lineage>
        <taxon>Eukaryota</taxon>
        <taxon>Metazoa</taxon>
        <taxon>Chordata</taxon>
        <taxon>Craniata</taxon>
        <taxon>Vertebrata</taxon>
        <taxon>Euteleostomi</taxon>
        <taxon>Actinopterygii</taxon>
        <taxon>Neopterygii</taxon>
        <taxon>Teleostei</taxon>
        <taxon>Neoteleostei</taxon>
        <taxon>Acanthomorphata</taxon>
        <taxon>Carangaria</taxon>
        <taxon>Pleuronectiformes</taxon>
        <taxon>Pleuronectoidei</taxon>
        <taxon>Scophthalmidae</taxon>
        <taxon>Scophthalmus</taxon>
    </lineage>
</organism>
<evidence type="ECO:0000313" key="1">
    <source>
        <dbReference type="EMBL" id="AWP18318.1"/>
    </source>
</evidence>
<protein>
    <submittedName>
        <fullName evidence="1">Uncharacterized protein</fullName>
    </submittedName>
</protein>
<gene>
    <name evidence="1" type="ORF">SMAX5B_001398</name>
</gene>
<dbReference type="EMBL" id="CP026261">
    <property type="protein sequence ID" value="AWP18318.1"/>
    <property type="molecule type" value="Genomic_DNA"/>
</dbReference>
<accession>A0A2U9CP07</accession>
<keyword evidence="2" id="KW-1185">Reference proteome</keyword>
<proteinExistence type="predicted"/>
<name>A0A2U9CP07_SCOMX</name>
<sequence>MEDEELQVLLRRYKSVSGLVNRAVGERDKTDYGRDMGQERTHYFLQDGMCSSSVMNFIRSWSQPAVLQLPLFAKHNPSSCSEWRDNEVGRIDNSTFNLLFEQEMLLNKGSVKSIHSPFTIKTGMSYFFIVNMSPYGDGDQRCHITDFGGEVEVAMSESHGCRGDH</sequence>
<dbReference type="Proteomes" id="UP000246464">
    <property type="component" value="Chromosome 19"/>
</dbReference>